<evidence type="ECO:0000313" key="2">
    <source>
        <dbReference type="Proteomes" id="UP001610063"/>
    </source>
</evidence>
<accession>A0ABW7N867</accession>
<evidence type="ECO:0000313" key="1">
    <source>
        <dbReference type="EMBL" id="MFH6983195.1"/>
    </source>
</evidence>
<protein>
    <recommendedName>
        <fullName evidence="3">DUF748 domain-containing protein</fullName>
    </recommendedName>
</protein>
<comment type="caution">
    <text evidence="1">The sequence shown here is derived from an EMBL/GenBank/DDBJ whole genome shotgun (WGS) entry which is preliminary data.</text>
</comment>
<dbReference type="RefSeq" id="WP_395416759.1">
    <property type="nucleotide sequence ID" value="NZ_JBIPKE010000014.1"/>
</dbReference>
<dbReference type="Proteomes" id="UP001610063">
    <property type="component" value="Unassembled WGS sequence"/>
</dbReference>
<proteinExistence type="predicted"/>
<dbReference type="EMBL" id="JBIPKE010000014">
    <property type="protein sequence ID" value="MFH6983195.1"/>
    <property type="molecule type" value="Genomic_DNA"/>
</dbReference>
<keyword evidence="2" id="KW-1185">Reference proteome</keyword>
<organism evidence="1 2">
    <name type="scientific">Marinoscillum luteum</name>
    <dbReference type="NCBI Taxonomy" id="861051"/>
    <lineage>
        <taxon>Bacteria</taxon>
        <taxon>Pseudomonadati</taxon>
        <taxon>Bacteroidota</taxon>
        <taxon>Cytophagia</taxon>
        <taxon>Cytophagales</taxon>
        <taxon>Reichenbachiellaceae</taxon>
        <taxon>Marinoscillum</taxon>
    </lineage>
</organism>
<name>A0ABW7N867_9BACT</name>
<evidence type="ECO:0008006" key="3">
    <source>
        <dbReference type="Google" id="ProtNLM"/>
    </source>
</evidence>
<reference evidence="1 2" key="1">
    <citation type="journal article" date="2013" name="Int. J. Syst. Evol. Microbiol.">
        <title>Marinoscillum luteum sp. nov., isolated from marine sediment.</title>
        <authorList>
            <person name="Cha I.T."/>
            <person name="Park S.J."/>
            <person name="Kim S.J."/>
            <person name="Kim J.G."/>
            <person name="Jung M.Y."/>
            <person name="Shin K.S."/>
            <person name="Kwon K.K."/>
            <person name="Yang S.H."/>
            <person name="Seo Y.S."/>
            <person name="Rhee S.K."/>
        </authorList>
    </citation>
    <scope>NUCLEOTIDE SEQUENCE [LARGE SCALE GENOMIC DNA]</scope>
    <source>
        <strain evidence="1 2">KCTC 23939</strain>
    </source>
</reference>
<gene>
    <name evidence="1" type="ORF">ACHKAR_07085</name>
</gene>
<sequence length="542" mass="61444">MPKAISLSTKRIFLILGVLVLLSGIAFLVEAIAKRELPKLLGEQVTYESVTLSILNGEITFTKPRVQVDSAENQANLNIRSEARQISIHGFSLWNLLLSQKIKVEKLSIDSLLLGIVLPTLQASRTEKKEINLFVRDLFNRIEVEHFEISAGTLVVRKKGSFDTLLAMKKVHLSAFGIFVDTSTVHNIFPLDFDQSETKVSQLYVKAGEDYTLSAENLHIRDTSFSIENIHLRPVDSRSTFVQKHPYEKVRVELLAQKLSAEKLLWDFMEDRTLKVRAESTLLEALQINVFKDKTPPAPPPETKPLLAGLLRDLSFIFTLDTLRLKNSYIQYEQLPVVFPHAGKLFFDKVYMSGYHLTNDPEEIQKQAITTLDIQSDFMGKGALKTTILLDMGSDRQEFSVSGTLGAMPITFINQTLAPLTGVEASGQLHGMTFDFRGDEYSAKGKMIMEYSDLKVKVYDQNRDKVWLKSIFGNMILNSNNHPDDTMGYQEGEIYFVRYQNKGFFNMLWNSLRVALMDVTMPFHTNPDYSTTTAAPKYLLDD</sequence>